<sequence length="62" mass="7003">MHVYPLLKGARTMTVITLLLSLAAFASFVAAVVTGDVMWYMLVILFAIFGLIVWVMDIRKKR</sequence>
<dbReference type="KEGG" id="ckw:CKALI_04260"/>
<dbReference type="Proteomes" id="UP000427071">
    <property type="component" value="Chromosome"/>
</dbReference>
<reference evidence="3" key="1">
    <citation type="submission" date="2019-11" db="EMBL/GenBank/DDBJ databases">
        <title>Complete genome sequence of Corynebacterium kalinowskii 1959, a novel Corynebacterium species isolated from soil of a small paddock in Vilsendorf, Germany.</title>
        <authorList>
            <person name="Schaffert L."/>
            <person name="Ruwe M."/>
            <person name="Milse J."/>
            <person name="Hanuschka K."/>
            <person name="Ortseifen V."/>
            <person name="Droste J."/>
            <person name="Brandt D."/>
            <person name="Schlueter L."/>
            <person name="Kutter Y."/>
            <person name="Vinke S."/>
            <person name="Viehoefer P."/>
            <person name="Jacob L."/>
            <person name="Luebke N.-C."/>
            <person name="Schulte-Berndt E."/>
            <person name="Hain C."/>
            <person name="Linder M."/>
            <person name="Schmidt P."/>
            <person name="Wollenschlaeger L."/>
            <person name="Luttermann T."/>
            <person name="Thieme E."/>
            <person name="Hassa J."/>
            <person name="Haak M."/>
            <person name="Wittchen M."/>
            <person name="Mentz A."/>
            <person name="Persicke M."/>
            <person name="Busche T."/>
            <person name="Ruckert C."/>
        </authorList>
    </citation>
    <scope>NUCLEOTIDE SEQUENCE [LARGE SCALE GENOMIC DNA]</scope>
    <source>
        <strain evidence="3">1959</strain>
    </source>
</reference>
<keyword evidence="1" id="KW-0812">Transmembrane</keyword>
<keyword evidence="3" id="KW-1185">Reference proteome</keyword>
<dbReference type="AlphaFoldDB" id="A0A6B8VPI8"/>
<organism evidence="2 3">
    <name type="scientific">Corynebacterium kalinowskii</name>
    <dbReference type="NCBI Taxonomy" id="2675216"/>
    <lineage>
        <taxon>Bacteria</taxon>
        <taxon>Bacillati</taxon>
        <taxon>Actinomycetota</taxon>
        <taxon>Actinomycetes</taxon>
        <taxon>Mycobacteriales</taxon>
        <taxon>Corynebacteriaceae</taxon>
        <taxon>Corynebacterium</taxon>
    </lineage>
</organism>
<protein>
    <submittedName>
        <fullName evidence="2">Uncharacterized protein</fullName>
    </submittedName>
</protein>
<feature type="transmembrane region" description="Helical" evidence="1">
    <location>
        <begin position="37"/>
        <end position="56"/>
    </location>
</feature>
<accession>A0A6B8VPI8</accession>
<feature type="transmembrane region" description="Helical" evidence="1">
    <location>
        <begin position="12"/>
        <end position="31"/>
    </location>
</feature>
<keyword evidence="1" id="KW-1133">Transmembrane helix</keyword>
<dbReference type="EMBL" id="CP046452">
    <property type="protein sequence ID" value="QGU01731.1"/>
    <property type="molecule type" value="Genomic_DNA"/>
</dbReference>
<evidence type="ECO:0000313" key="3">
    <source>
        <dbReference type="Proteomes" id="UP000427071"/>
    </source>
</evidence>
<proteinExistence type="predicted"/>
<keyword evidence="1" id="KW-0472">Membrane</keyword>
<name>A0A6B8VPI8_9CORY</name>
<evidence type="ECO:0000313" key="2">
    <source>
        <dbReference type="EMBL" id="QGU01731.1"/>
    </source>
</evidence>
<gene>
    <name evidence="2" type="ORF">CKALI_04260</name>
</gene>
<evidence type="ECO:0000256" key="1">
    <source>
        <dbReference type="SAM" id="Phobius"/>
    </source>
</evidence>